<name>A0A1H3FBK7_9RHOB</name>
<dbReference type="OrthoDB" id="7836756at2"/>
<sequence length="246" mass="26232">MEPVFKCLMPTLVSMAVMSGCAYENRAFNAEQVVLANTSGDTIQHSVSVGGAYEALPDTFQSTSLLLERDPIRTAYYALQLSDAYKRLGDEAARNRDLTAAGLIAVAGGAALGSAASISGKDLALVLAGGALINEGAKYVNPNSAAQAFYVASESMACASTAIAAHVPNNMPPDIRVTSLTLWYIRKIEVLLRAALKRDVPDWNTLLKNLNLTGQSGGNSVERFAKQVDIKALEEALEKCLRHEPD</sequence>
<gene>
    <name evidence="1" type="ORF">SAMN05444358_11419</name>
</gene>
<evidence type="ECO:0000313" key="2">
    <source>
        <dbReference type="Proteomes" id="UP000183400"/>
    </source>
</evidence>
<evidence type="ECO:0000313" key="1">
    <source>
        <dbReference type="EMBL" id="SDX88197.1"/>
    </source>
</evidence>
<proteinExistence type="predicted"/>
<evidence type="ECO:0008006" key="3">
    <source>
        <dbReference type="Google" id="ProtNLM"/>
    </source>
</evidence>
<protein>
    <recommendedName>
        <fullName evidence="3">Lipoprotein</fullName>
    </recommendedName>
</protein>
<dbReference type="PROSITE" id="PS51257">
    <property type="entry name" value="PROKAR_LIPOPROTEIN"/>
    <property type="match status" value="1"/>
</dbReference>
<keyword evidence="2" id="KW-1185">Reference proteome</keyword>
<dbReference type="AlphaFoldDB" id="A0A1H3FBK7"/>
<organism evidence="1 2">
    <name type="scientific">Ruegeria halocynthiae</name>
    <dbReference type="NCBI Taxonomy" id="985054"/>
    <lineage>
        <taxon>Bacteria</taxon>
        <taxon>Pseudomonadati</taxon>
        <taxon>Pseudomonadota</taxon>
        <taxon>Alphaproteobacteria</taxon>
        <taxon>Rhodobacterales</taxon>
        <taxon>Roseobacteraceae</taxon>
        <taxon>Ruegeria</taxon>
    </lineage>
</organism>
<dbReference type="RefSeq" id="WP_074739277.1">
    <property type="nucleotide sequence ID" value="NZ_FNNP01000014.1"/>
</dbReference>
<dbReference type="EMBL" id="FNNP01000014">
    <property type="protein sequence ID" value="SDX88197.1"/>
    <property type="molecule type" value="Genomic_DNA"/>
</dbReference>
<accession>A0A1H3FBK7</accession>
<reference evidence="2" key="1">
    <citation type="submission" date="2016-10" db="EMBL/GenBank/DDBJ databases">
        <authorList>
            <person name="Varghese N."/>
            <person name="Submissions S."/>
        </authorList>
    </citation>
    <scope>NUCLEOTIDE SEQUENCE [LARGE SCALE GENOMIC DNA]</scope>
    <source>
        <strain evidence="2">DSM 27839</strain>
    </source>
</reference>
<dbReference type="Proteomes" id="UP000183400">
    <property type="component" value="Unassembled WGS sequence"/>
</dbReference>